<dbReference type="InterPro" id="IPR050439">
    <property type="entry name" value="ADAMTS_ADAMTS-like"/>
</dbReference>
<comment type="subcellular location">
    <subcellularLocation>
        <location evidence="1">Secreted</location>
    </subcellularLocation>
</comment>
<keyword evidence="2" id="KW-0964">Secreted</keyword>
<dbReference type="Gene3D" id="2.20.100.10">
    <property type="entry name" value="Thrombospondin type-1 (TSP1) repeat"/>
    <property type="match status" value="2"/>
</dbReference>
<organism evidence="4 5">
    <name type="scientific">Durusdinium trenchii</name>
    <dbReference type="NCBI Taxonomy" id="1381693"/>
    <lineage>
        <taxon>Eukaryota</taxon>
        <taxon>Sar</taxon>
        <taxon>Alveolata</taxon>
        <taxon>Dinophyceae</taxon>
        <taxon>Suessiales</taxon>
        <taxon>Symbiodiniaceae</taxon>
        <taxon>Durusdinium</taxon>
    </lineage>
</organism>
<comment type="caution">
    <text evidence="4">The sequence shown here is derived from an EMBL/GenBank/DDBJ whole genome shotgun (WGS) entry which is preliminary data.</text>
</comment>
<evidence type="ECO:0000256" key="1">
    <source>
        <dbReference type="ARBA" id="ARBA00004613"/>
    </source>
</evidence>
<name>A0ABP0N4C8_9DINO</name>
<evidence type="ECO:0000313" key="4">
    <source>
        <dbReference type="EMBL" id="CAK9057767.1"/>
    </source>
</evidence>
<dbReference type="PROSITE" id="PS50092">
    <property type="entry name" value="TSP1"/>
    <property type="match status" value="2"/>
</dbReference>
<dbReference type="EMBL" id="CAXAMM010025880">
    <property type="protein sequence ID" value="CAK9057767.1"/>
    <property type="molecule type" value="Genomic_DNA"/>
</dbReference>
<dbReference type="Proteomes" id="UP001642464">
    <property type="component" value="Unassembled WGS sequence"/>
</dbReference>
<dbReference type="SMART" id="SM00209">
    <property type="entry name" value="TSP1"/>
    <property type="match status" value="2"/>
</dbReference>
<proteinExistence type="predicted"/>
<evidence type="ECO:0000256" key="2">
    <source>
        <dbReference type="ARBA" id="ARBA00022525"/>
    </source>
</evidence>
<dbReference type="PANTHER" id="PTHR13723:SF305">
    <property type="entry name" value="PROTEIN MADD-4"/>
    <property type="match status" value="1"/>
</dbReference>
<evidence type="ECO:0000313" key="5">
    <source>
        <dbReference type="Proteomes" id="UP001642464"/>
    </source>
</evidence>
<dbReference type="InterPro" id="IPR000884">
    <property type="entry name" value="TSP1_rpt"/>
</dbReference>
<keyword evidence="4" id="KW-0378">Hydrolase</keyword>
<keyword evidence="4" id="KW-0645">Protease</keyword>
<evidence type="ECO:0000256" key="3">
    <source>
        <dbReference type="SAM" id="MobiDB-lite"/>
    </source>
</evidence>
<dbReference type="InterPro" id="IPR036383">
    <property type="entry name" value="TSP1_rpt_sf"/>
</dbReference>
<feature type="non-terminal residue" evidence="4">
    <location>
        <position position="1"/>
    </location>
</feature>
<protein>
    <submittedName>
        <fullName evidence="4">A disintegrin and metalloproteinase with thrombospondin motifs 12 (ADAM-TS 12) (ADAM-TS12) (ADAMTS-12)</fullName>
    </submittedName>
</protein>
<accession>A0ABP0N4C8</accession>
<sequence length="164" mass="16765">PVLCSSGLAADCASLPVPTAVESCYDVVGCAWSLGDWSSCSTTCGAGVRSRAVTCPSGWPADCASFEVEPASSESCRGRGCDWRLGEWSECSNDCGDGSKARTVRCSSGEDTDCVEAKPSNETRLGPNETPTPGGPAQRHGREGRPWSGATKGPARLGSCGGGV</sequence>
<dbReference type="Pfam" id="PF19030">
    <property type="entry name" value="TSP1_ADAMTS"/>
    <property type="match status" value="2"/>
</dbReference>
<keyword evidence="5" id="KW-1185">Reference proteome</keyword>
<gene>
    <name evidence="4" type="ORF">SCF082_LOCUS30932</name>
</gene>
<dbReference type="GO" id="GO:0008237">
    <property type="term" value="F:metallopeptidase activity"/>
    <property type="evidence" value="ECO:0007669"/>
    <property type="project" value="UniProtKB-KW"/>
</dbReference>
<dbReference type="SUPFAM" id="SSF82895">
    <property type="entry name" value="TSP-1 type 1 repeat"/>
    <property type="match status" value="2"/>
</dbReference>
<dbReference type="PANTHER" id="PTHR13723">
    <property type="entry name" value="ADAMTS A DISINTEGRIN AND METALLOPROTEASE WITH THROMBOSPONDIN MOTIFS PROTEASE"/>
    <property type="match status" value="1"/>
</dbReference>
<reference evidence="4 5" key="1">
    <citation type="submission" date="2024-02" db="EMBL/GenBank/DDBJ databases">
        <authorList>
            <person name="Chen Y."/>
            <person name="Shah S."/>
            <person name="Dougan E. K."/>
            <person name="Thang M."/>
            <person name="Chan C."/>
        </authorList>
    </citation>
    <scope>NUCLEOTIDE SEQUENCE [LARGE SCALE GENOMIC DNA]</scope>
</reference>
<keyword evidence="4" id="KW-0482">Metalloprotease</keyword>
<feature type="region of interest" description="Disordered" evidence="3">
    <location>
        <begin position="111"/>
        <end position="164"/>
    </location>
</feature>